<dbReference type="PROSITE" id="PS51257">
    <property type="entry name" value="PROKAR_LIPOPROTEIN"/>
    <property type="match status" value="1"/>
</dbReference>
<evidence type="ECO:0000256" key="1">
    <source>
        <dbReference type="SAM" id="MobiDB-lite"/>
    </source>
</evidence>
<name>A0A482UDM3_9PSED</name>
<evidence type="ECO:0000313" key="2">
    <source>
        <dbReference type="EMBL" id="RYJ61182.1"/>
    </source>
</evidence>
<feature type="region of interest" description="Disordered" evidence="1">
    <location>
        <begin position="79"/>
        <end position="101"/>
    </location>
</feature>
<accession>A0A482UDM3</accession>
<comment type="caution">
    <text evidence="2">The sequence shown here is derived from an EMBL/GenBank/DDBJ whole genome shotgun (WGS) entry which is preliminary data.</text>
</comment>
<dbReference type="OrthoDB" id="7016179at2"/>
<reference evidence="2 3" key="1">
    <citation type="submission" date="2019-01" db="EMBL/GenBank/DDBJ databases">
        <title>High-quality draft genome of. Pseudomonas songnenensis str. L103, a full-fledged denitrifier isolated from 100 meters deep aquifer in a heavily nitrogen fertilized agricultural area.</title>
        <authorList>
            <person name="Liu M."/>
            <person name="Liu B."/>
        </authorList>
    </citation>
    <scope>NUCLEOTIDE SEQUENCE [LARGE SCALE GENOMIC DNA]</scope>
    <source>
        <strain evidence="2 3">L103</strain>
    </source>
</reference>
<dbReference type="AlphaFoldDB" id="A0A482UDM3"/>
<protein>
    <submittedName>
        <fullName evidence="2">Uncharacterized protein</fullName>
    </submittedName>
</protein>
<gene>
    <name evidence="2" type="ORF">EJA06_017800</name>
</gene>
<dbReference type="Proteomes" id="UP000282800">
    <property type="component" value="Unassembled WGS sequence"/>
</dbReference>
<sequence>MRYVLVLWTGLLVACDQPWDGLAGDPIRRETQHALHIAVGGRPSMATAEVYRHRFFSGKGGPDEFGTLRQLPAIPPTFDGPVEVYPDESRRPLARQGVAHE</sequence>
<proteinExistence type="predicted"/>
<evidence type="ECO:0000313" key="3">
    <source>
        <dbReference type="Proteomes" id="UP000282800"/>
    </source>
</evidence>
<dbReference type="EMBL" id="RWYU02000007">
    <property type="protein sequence ID" value="RYJ61182.1"/>
    <property type="molecule type" value="Genomic_DNA"/>
</dbReference>
<organism evidence="2 3">
    <name type="scientific">Pseudomonas songnenensis</name>
    <dbReference type="NCBI Taxonomy" id="1176259"/>
    <lineage>
        <taxon>Bacteria</taxon>
        <taxon>Pseudomonadati</taxon>
        <taxon>Pseudomonadota</taxon>
        <taxon>Gammaproteobacteria</taxon>
        <taxon>Pseudomonadales</taxon>
        <taxon>Pseudomonadaceae</taxon>
        <taxon>Pseudomonas</taxon>
    </lineage>
</organism>